<dbReference type="Proteomes" id="UP000070498">
    <property type="component" value="Unassembled WGS sequence"/>
</dbReference>
<accession>A0A135P5G6</accession>
<keyword evidence="3" id="KW-1185">Reference proteome</keyword>
<keyword evidence="1" id="KW-0732">Signal</keyword>
<proteinExistence type="predicted"/>
<evidence type="ECO:0000313" key="3">
    <source>
        <dbReference type="Proteomes" id="UP000070498"/>
    </source>
</evidence>
<evidence type="ECO:0000256" key="1">
    <source>
        <dbReference type="SAM" id="SignalP"/>
    </source>
</evidence>
<feature type="chain" id="PRO_5007466857" evidence="1">
    <location>
        <begin position="23"/>
        <end position="167"/>
    </location>
</feature>
<sequence>MTGKFISILTLATALMAPPAMADESQFLSSLKGSWKGSGTVTMKIGSKPINVNCTFNSTSSGPSLRMNGTCRGLLVIRRAISADLSASGTRYRGNYVGPSGIPSALSGSRRNNSINLSITWKRVINGDRVAGMTITKVGNNGLRLRTTDKDGAGGPTVVTADIQLTR</sequence>
<feature type="signal peptide" evidence="1">
    <location>
        <begin position="1"/>
        <end position="22"/>
    </location>
</feature>
<dbReference type="AlphaFoldDB" id="A0A135P5G6"/>
<name>A0A135P5G6_9HYPH</name>
<evidence type="ECO:0000313" key="2">
    <source>
        <dbReference type="EMBL" id="KXG86626.1"/>
    </source>
</evidence>
<dbReference type="EMBL" id="LNUW01000015">
    <property type="protein sequence ID" value="KXG86626.1"/>
    <property type="molecule type" value="Genomic_DNA"/>
</dbReference>
<gene>
    <name evidence="2" type="ORF">ATO67_00960</name>
</gene>
<dbReference type="RefSeq" id="WP_067643031.1">
    <property type="nucleotide sequence ID" value="NZ_KQ961023.1"/>
</dbReference>
<protein>
    <submittedName>
        <fullName evidence="2">Uncharacterized protein</fullName>
    </submittedName>
</protein>
<reference evidence="2 3" key="1">
    <citation type="submission" date="2015-11" db="EMBL/GenBank/DDBJ databases">
        <title>Draft genome sequence of Agrobacterium sp. R89-1.</title>
        <authorList>
            <person name="Zahradnik J."/>
            <person name="Kyslikova E."/>
            <person name="Palyzova A."/>
            <person name="Kyslik P."/>
        </authorList>
    </citation>
    <scope>NUCLEOTIDE SEQUENCE [LARGE SCALE GENOMIC DNA]</scope>
    <source>
        <strain evidence="2 3">R89-1</strain>
    </source>
</reference>
<organism evidence="2 3">
    <name type="scientific">Agrobacterium bohemicum</name>
    <dbReference type="NCBI Taxonomy" id="2052828"/>
    <lineage>
        <taxon>Bacteria</taxon>
        <taxon>Pseudomonadati</taxon>
        <taxon>Pseudomonadota</taxon>
        <taxon>Alphaproteobacteria</taxon>
        <taxon>Hyphomicrobiales</taxon>
        <taxon>Rhizobiaceae</taxon>
        <taxon>Rhizobium/Agrobacterium group</taxon>
        <taxon>Agrobacterium</taxon>
    </lineage>
</organism>
<comment type="caution">
    <text evidence="2">The sequence shown here is derived from an EMBL/GenBank/DDBJ whole genome shotgun (WGS) entry which is preliminary data.</text>
</comment>